<evidence type="ECO:0000256" key="4">
    <source>
        <dbReference type="ARBA" id="ARBA00059506"/>
    </source>
</evidence>
<sequence>MADDVKTTRLELIETRSRIRLAENGHKLLKQKRDVLVLEFFRIMKQAQDQRAELNARMKDAFDALAMARAYHGIMEVENIALTVKKAPNVEVQSKNIMGVHIPSIKGEYVAKSLAERGYSMQGSSAKIDESASAFEKALEIVIKLAETENALKKLIKEIEKTKRRVNALDYIMIPRLRGTAKYIIMRLEEMEREQFISLKTIKAQLEKQEEGA</sequence>
<dbReference type="FunFam" id="1.10.287.3240:FF:000007">
    <property type="entry name" value="V-type ATP synthase subunit D"/>
    <property type="match status" value="1"/>
</dbReference>
<dbReference type="GO" id="GO:0005524">
    <property type="term" value="F:ATP binding"/>
    <property type="evidence" value="ECO:0007669"/>
    <property type="project" value="UniProtKB-UniRule"/>
</dbReference>
<evidence type="ECO:0000256" key="5">
    <source>
        <dbReference type="HAMAP-Rule" id="MF_00271"/>
    </source>
</evidence>
<dbReference type="NCBIfam" id="NF001545">
    <property type="entry name" value="PRK00373.1-4"/>
    <property type="match status" value="1"/>
</dbReference>
<dbReference type="GO" id="GO:0042777">
    <property type="term" value="P:proton motive force-driven plasma membrane ATP synthesis"/>
    <property type="evidence" value="ECO:0007669"/>
    <property type="project" value="UniProtKB-UniRule"/>
</dbReference>
<evidence type="ECO:0000256" key="3">
    <source>
        <dbReference type="ARBA" id="ARBA00023065"/>
    </source>
</evidence>
<evidence type="ECO:0000256" key="1">
    <source>
        <dbReference type="ARBA" id="ARBA00005850"/>
    </source>
</evidence>
<dbReference type="AlphaFoldDB" id="A0A8T3YNJ2"/>
<evidence type="ECO:0000313" key="7">
    <source>
        <dbReference type="Proteomes" id="UP000732298"/>
    </source>
</evidence>
<reference evidence="6" key="1">
    <citation type="submission" date="2020-07" db="EMBL/GenBank/DDBJ databases">
        <title>Huge and variable diversity of episymbiotic CPR bacteria and DPANN archaea in groundwater ecosystems.</title>
        <authorList>
            <person name="He C.Y."/>
            <person name="Keren R."/>
            <person name="Whittaker M."/>
            <person name="Farag I.F."/>
            <person name="Doudna J."/>
            <person name="Cate J.H.D."/>
            <person name="Banfield J.F."/>
        </authorList>
    </citation>
    <scope>NUCLEOTIDE SEQUENCE</scope>
    <source>
        <strain evidence="6">NC_groundwater_1296_Ag_S-0.2um_52_80</strain>
    </source>
</reference>
<keyword evidence="5" id="KW-0066">ATP synthesis</keyword>
<dbReference type="InterPro" id="IPR002699">
    <property type="entry name" value="V_ATPase_D"/>
</dbReference>
<dbReference type="PANTHER" id="PTHR11671">
    <property type="entry name" value="V-TYPE ATP SYNTHASE SUBUNIT D"/>
    <property type="match status" value="1"/>
</dbReference>
<dbReference type="Pfam" id="PF01813">
    <property type="entry name" value="ATP-synt_D"/>
    <property type="match status" value="1"/>
</dbReference>
<dbReference type="HAMAP" id="MF_00271">
    <property type="entry name" value="ATP_synth_D_arch"/>
    <property type="match status" value="1"/>
</dbReference>
<keyword evidence="5" id="KW-0375">Hydrogen ion transport</keyword>
<dbReference type="GO" id="GO:0005886">
    <property type="term" value="C:plasma membrane"/>
    <property type="evidence" value="ECO:0007669"/>
    <property type="project" value="UniProtKB-SubCell"/>
</dbReference>
<organism evidence="6 7">
    <name type="scientific">Candidatus Iainarchaeum sp</name>
    <dbReference type="NCBI Taxonomy" id="3101447"/>
    <lineage>
        <taxon>Archaea</taxon>
        <taxon>Candidatus Iainarchaeota</taxon>
        <taxon>Candidatus Iainarchaeia</taxon>
        <taxon>Candidatus Iainarchaeales</taxon>
        <taxon>Candidatus Iainarchaeaceae</taxon>
        <taxon>Candidatus Iainarchaeum</taxon>
    </lineage>
</organism>
<dbReference type="Proteomes" id="UP000732298">
    <property type="component" value="Unassembled WGS sequence"/>
</dbReference>
<protein>
    <recommendedName>
        <fullName evidence="5">A-type ATP synthase subunit D</fullName>
    </recommendedName>
</protein>
<gene>
    <name evidence="5" type="primary">atpD</name>
    <name evidence="6" type="ORF">HY544_03685</name>
</gene>
<accession>A0A8T3YNJ2</accession>
<keyword evidence="3 5" id="KW-0406">Ion transport</keyword>
<dbReference type="GO" id="GO:0046961">
    <property type="term" value="F:proton-transporting ATPase activity, rotational mechanism"/>
    <property type="evidence" value="ECO:0007669"/>
    <property type="project" value="InterPro"/>
</dbReference>
<evidence type="ECO:0000313" key="6">
    <source>
        <dbReference type="EMBL" id="MBI4210578.1"/>
    </source>
</evidence>
<keyword evidence="5" id="KW-1003">Cell membrane</keyword>
<dbReference type="EMBL" id="JACQPB010000037">
    <property type="protein sequence ID" value="MBI4210578.1"/>
    <property type="molecule type" value="Genomic_DNA"/>
</dbReference>
<dbReference type="NCBIfam" id="TIGR00309">
    <property type="entry name" value="V_ATPase_subD"/>
    <property type="match status" value="1"/>
</dbReference>
<name>A0A8T3YNJ2_9ARCH</name>
<keyword evidence="5" id="KW-0472">Membrane</keyword>
<comment type="function">
    <text evidence="4 5">Component of the A-type ATP synthase that produces ATP from ADP in the presence of a proton gradient across the membrane.</text>
</comment>
<dbReference type="Gene3D" id="1.10.287.3240">
    <property type="match status" value="1"/>
</dbReference>
<evidence type="ECO:0000256" key="2">
    <source>
        <dbReference type="ARBA" id="ARBA00022448"/>
    </source>
</evidence>
<comment type="caution">
    <text evidence="6">The sequence shown here is derived from an EMBL/GenBank/DDBJ whole genome shotgun (WGS) entry which is preliminary data.</text>
</comment>
<comment type="subunit">
    <text evidence="5">Has multiple subunits with at least A(3), B(3), C, D, E, F, H, I and proteolipid K(x).</text>
</comment>
<comment type="subcellular location">
    <subcellularLocation>
        <location evidence="5">Cell membrane</location>
        <topology evidence="5">Peripheral membrane protein</topology>
    </subcellularLocation>
</comment>
<dbReference type="GO" id="GO:0046933">
    <property type="term" value="F:proton-transporting ATP synthase activity, rotational mechanism"/>
    <property type="evidence" value="ECO:0007669"/>
    <property type="project" value="UniProtKB-UniRule"/>
</dbReference>
<keyword evidence="2 5" id="KW-0813">Transport</keyword>
<proteinExistence type="inferred from homology"/>
<comment type="similarity">
    <text evidence="1 5">Belongs to the V-ATPase D subunit family.</text>
</comment>